<reference evidence="11" key="1">
    <citation type="journal article" date="2002" name="Science">
        <title>The draft genome of Ciona intestinalis: insights into chordate and vertebrate origins.</title>
        <authorList>
            <person name="Dehal P."/>
            <person name="Satou Y."/>
            <person name="Campbell R.K."/>
            <person name="Chapman J."/>
            <person name="Degnan B."/>
            <person name="De Tomaso A."/>
            <person name="Davidson B."/>
            <person name="Di Gregorio A."/>
            <person name="Gelpke M."/>
            <person name="Goodstein D.M."/>
            <person name="Harafuji N."/>
            <person name="Hastings K.E."/>
            <person name="Ho I."/>
            <person name="Hotta K."/>
            <person name="Huang W."/>
            <person name="Kawashima T."/>
            <person name="Lemaire P."/>
            <person name="Martinez D."/>
            <person name="Meinertzhagen I.A."/>
            <person name="Necula S."/>
            <person name="Nonaka M."/>
            <person name="Putnam N."/>
            <person name="Rash S."/>
            <person name="Saiga H."/>
            <person name="Satake M."/>
            <person name="Terry A."/>
            <person name="Yamada L."/>
            <person name="Wang H.G."/>
            <person name="Awazu S."/>
            <person name="Azumi K."/>
            <person name="Boore J."/>
            <person name="Branno M."/>
            <person name="Chin-Bow S."/>
            <person name="DeSantis R."/>
            <person name="Doyle S."/>
            <person name="Francino P."/>
            <person name="Keys D.N."/>
            <person name="Haga S."/>
            <person name="Hayashi H."/>
            <person name="Hino K."/>
            <person name="Imai K.S."/>
            <person name="Inaba K."/>
            <person name="Kano S."/>
            <person name="Kobayashi K."/>
            <person name="Kobayashi M."/>
            <person name="Lee B.I."/>
            <person name="Makabe K.W."/>
            <person name="Manohar C."/>
            <person name="Matassi G."/>
            <person name="Medina M."/>
            <person name="Mochizuki Y."/>
            <person name="Mount S."/>
            <person name="Morishita T."/>
            <person name="Miura S."/>
            <person name="Nakayama A."/>
            <person name="Nishizaka S."/>
            <person name="Nomoto H."/>
            <person name="Ohta F."/>
            <person name="Oishi K."/>
            <person name="Rigoutsos I."/>
            <person name="Sano M."/>
            <person name="Sasaki A."/>
            <person name="Sasakura Y."/>
            <person name="Shoguchi E."/>
            <person name="Shin-i T."/>
            <person name="Spagnuolo A."/>
            <person name="Stainier D."/>
            <person name="Suzuki M.M."/>
            <person name="Tassy O."/>
            <person name="Takatori N."/>
            <person name="Tokuoka M."/>
            <person name="Yagi K."/>
            <person name="Yoshizaki F."/>
            <person name="Wada S."/>
            <person name="Zhang C."/>
            <person name="Hyatt P.D."/>
            <person name="Larimer F."/>
            <person name="Detter C."/>
            <person name="Doggett N."/>
            <person name="Glavina T."/>
            <person name="Hawkins T."/>
            <person name="Richardson P."/>
            <person name="Lucas S."/>
            <person name="Kohara Y."/>
            <person name="Levine M."/>
            <person name="Satoh N."/>
            <person name="Rokhsar D.S."/>
        </authorList>
    </citation>
    <scope>NUCLEOTIDE SEQUENCE [LARGE SCALE GENOMIC DNA]</scope>
</reference>
<keyword evidence="7 9" id="KW-0472">Membrane</keyword>
<feature type="transmembrane region" description="Helical" evidence="9">
    <location>
        <begin position="20"/>
        <end position="40"/>
    </location>
</feature>
<feature type="compositionally biased region" description="Pro residues" evidence="8">
    <location>
        <begin position="80"/>
        <end position="89"/>
    </location>
</feature>
<organism evidence="10 11">
    <name type="scientific">Ciona intestinalis</name>
    <name type="common">Transparent sea squirt</name>
    <name type="synonym">Ascidia intestinalis</name>
    <dbReference type="NCBI Taxonomy" id="7719"/>
    <lineage>
        <taxon>Eukaryota</taxon>
        <taxon>Metazoa</taxon>
        <taxon>Chordata</taxon>
        <taxon>Tunicata</taxon>
        <taxon>Ascidiacea</taxon>
        <taxon>Phlebobranchia</taxon>
        <taxon>Cionidae</taxon>
        <taxon>Ciona</taxon>
    </lineage>
</organism>
<dbReference type="Ensembl" id="ENSCINT00000036889.1">
    <property type="protein sequence ID" value="ENSCINP00000033194.1"/>
    <property type="gene ID" value="ENSCING00000019637.1"/>
</dbReference>
<dbReference type="HOGENOM" id="CLU_182590_1_0_1"/>
<evidence type="ECO:0000256" key="3">
    <source>
        <dbReference type="ARBA" id="ARBA00020495"/>
    </source>
</evidence>
<comment type="similarity">
    <text evidence="2">Belongs to the selenoprotein K family.</text>
</comment>
<proteinExistence type="inferred from homology"/>
<dbReference type="InterPro" id="IPR024491">
    <property type="entry name" value="Se_SelK/SelG"/>
</dbReference>
<dbReference type="GO" id="GO:0005789">
    <property type="term" value="C:endoplasmic reticulum membrane"/>
    <property type="evidence" value="ECO:0000318"/>
    <property type="project" value="GO_Central"/>
</dbReference>
<dbReference type="PANTHER" id="PTHR16875">
    <property type="entry name" value="SELENOPROTEIN K"/>
    <property type="match status" value="1"/>
</dbReference>
<accession>H2XU60</accession>
<gene>
    <name evidence="10" type="primary">selk</name>
</gene>
<evidence type="ECO:0000256" key="5">
    <source>
        <dbReference type="ARBA" id="ARBA00022933"/>
    </source>
</evidence>
<evidence type="ECO:0000256" key="8">
    <source>
        <dbReference type="SAM" id="MobiDB-lite"/>
    </source>
</evidence>
<reference evidence="10" key="2">
    <citation type="journal article" date="2008" name="Genome Biol.">
        <title>Improved genome assembly and evidence-based global gene model set for the chordate Ciona intestinalis: new insight into intron and operon populations.</title>
        <authorList>
            <person name="Satou Y."/>
            <person name="Mineta K."/>
            <person name="Ogasawara M."/>
            <person name="Sasakura Y."/>
            <person name="Shoguchi E."/>
            <person name="Ueno K."/>
            <person name="Yamada L."/>
            <person name="Matsumoto J."/>
            <person name="Wasserscheid J."/>
            <person name="Dewar K."/>
            <person name="Wiley G.B."/>
            <person name="Macmil S.L."/>
            <person name="Roe B.A."/>
            <person name="Zeller R.W."/>
            <person name="Hastings K.E."/>
            <person name="Lemaire P."/>
            <person name="Lindquist E."/>
            <person name="Endo T."/>
            <person name="Hotta K."/>
            <person name="Inaba K."/>
        </authorList>
    </citation>
    <scope>NUCLEOTIDE SEQUENCE [LARGE SCALE GENOMIC DNA]</scope>
    <source>
        <strain evidence="10">wild type</strain>
    </source>
</reference>
<evidence type="ECO:0000313" key="10">
    <source>
        <dbReference type="Ensembl" id="ENSCINP00000033194.1"/>
    </source>
</evidence>
<dbReference type="GO" id="GO:0032469">
    <property type="term" value="P:endoplasmic reticulum calcium ion homeostasis"/>
    <property type="evidence" value="ECO:0000318"/>
    <property type="project" value="GO_Central"/>
</dbReference>
<keyword evidence="5" id="KW-0712">Selenocysteine</keyword>
<sequence length="89" mass="9622">MVYVSAGGIQSQRSMWRVSFISESFWGLINFIVLFFKTMVQPDLTKHGRGLQSNYSAKPNGGDDSGPRRRMGGFKRSTGPSPPPAAGGG</sequence>
<comment type="subcellular location">
    <subcellularLocation>
        <location evidence="1">Membrane</location>
        <topology evidence="1">Single-pass membrane protein</topology>
    </subcellularLocation>
</comment>
<keyword evidence="11" id="KW-1185">Reference proteome</keyword>
<dbReference type="GO" id="GO:0006816">
    <property type="term" value="P:calcium ion transport"/>
    <property type="evidence" value="ECO:0000318"/>
    <property type="project" value="GO_Central"/>
</dbReference>
<dbReference type="Proteomes" id="UP000008144">
    <property type="component" value="Chromosome 7"/>
</dbReference>
<evidence type="ECO:0000256" key="4">
    <source>
        <dbReference type="ARBA" id="ARBA00022692"/>
    </source>
</evidence>
<dbReference type="GO" id="GO:0005794">
    <property type="term" value="C:Golgi apparatus"/>
    <property type="evidence" value="ECO:0000318"/>
    <property type="project" value="GO_Central"/>
</dbReference>
<dbReference type="GeneTree" id="ENSGT00390000016119"/>
<evidence type="ECO:0000256" key="6">
    <source>
        <dbReference type="ARBA" id="ARBA00022989"/>
    </source>
</evidence>
<dbReference type="Pfam" id="PF10961">
    <property type="entry name" value="SelK_SelG"/>
    <property type="match status" value="1"/>
</dbReference>
<protein>
    <recommendedName>
        <fullName evidence="3">Selenoprotein K</fullName>
    </recommendedName>
</protein>
<reference evidence="10" key="4">
    <citation type="submission" date="2025-09" db="UniProtKB">
        <authorList>
            <consortium name="Ensembl"/>
        </authorList>
    </citation>
    <scope>IDENTIFICATION</scope>
</reference>
<feature type="region of interest" description="Disordered" evidence="8">
    <location>
        <begin position="47"/>
        <end position="89"/>
    </location>
</feature>
<dbReference type="InParanoid" id="H2XU60"/>
<evidence type="ECO:0000313" key="11">
    <source>
        <dbReference type="Proteomes" id="UP000008144"/>
    </source>
</evidence>
<dbReference type="OMA" id="MAGGXGR"/>
<dbReference type="AlphaFoldDB" id="H2XU60"/>
<evidence type="ECO:0000256" key="2">
    <source>
        <dbReference type="ARBA" id="ARBA00008504"/>
    </source>
</evidence>
<name>H2XU60_CIOIN</name>
<evidence type="ECO:0000256" key="1">
    <source>
        <dbReference type="ARBA" id="ARBA00004167"/>
    </source>
</evidence>
<keyword evidence="4 9" id="KW-0812">Transmembrane</keyword>
<evidence type="ECO:0000256" key="9">
    <source>
        <dbReference type="SAM" id="Phobius"/>
    </source>
</evidence>
<dbReference type="EMBL" id="EAAA01002506">
    <property type="status" value="NOT_ANNOTATED_CDS"/>
    <property type="molecule type" value="Genomic_DNA"/>
</dbReference>
<dbReference type="STRING" id="7719.ENSCINP00000033194"/>
<evidence type="ECO:0000256" key="7">
    <source>
        <dbReference type="ARBA" id="ARBA00023136"/>
    </source>
</evidence>
<reference evidence="10" key="3">
    <citation type="submission" date="2025-08" db="UniProtKB">
        <authorList>
            <consortium name="Ensembl"/>
        </authorList>
    </citation>
    <scope>IDENTIFICATION</scope>
</reference>
<keyword evidence="6 9" id="KW-1133">Transmembrane helix</keyword>
<dbReference type="PANTHER" id="PTHR16875:SF0">
    <property type="entry name" value="SELENOPROTEIN K"/>
    <property type="match status" value="1"/>
</dbReference>